<dbReference type="PANTHER" id="PTHR47707">
    <property type="entry name" value="8-OXO-DGTP DIPHOSPHATASE"/>
    <property type="match status" value="1"/>
</dbReference>
<dbReference type="GO" id="GO:0006260">
    <property type="term" value="P:DNA replication"/>
    <property type="evidence" value="ECO:0007669"/>
    <property type="project" value="UniProtKB-KW"/>
</dbReference>
<comment type="similarity">
    <text evidence="2">Belongs to the Nudix hydrolase family.</text>
</comment>
<comment type="cofactor">
    <cofactor evidence="1">
        <name>Mg(2+)</name>
        <dbReference type="ChEBI" id="CHEBI:18420"/>
    </cofactor>
</comment>
<evidence type="ECO:0000256" key="8">
    <source>
        <dbReference type="ARBA" id="ARBA00022842"/>
    </source>
</evidence>
<sequence>MENKKSVTVVAALVREGDRFLIGQRPEGKARAGMWEFIGGKTEPNETNEEALIRECREEIGVTVEVGTLFTDVLHDYPDLFVHLFVYNAKITEGEPQRLEHQDFRWITPEEIDDVVFCPADVDVLAKIKAEFPAGGAN</sequence>
<dbReference type="PROSITE" id="PS51462">
    <property type="entry name" value="NUDIX"/>
    <property type="match status" value="1"/>
</dbReference>
<comment type="catalytic activity">
    <reaction evidence="10">
        <text>8-oxo-dGTP + H2O = 8-oxo-dGMP + diphosphate + H(+)</text>
        <dbReference type="Rhea" id="RHEA:31575"/>
        <dbReference type="ChEBI" id="CHEBI:15377"/>
        <dbReference type="ChEBI" id="CHEBI:15378"/>
        <dbReference type="ChEBI" id="CHEBI:33019"/>
        <dbReference type="ChEBI" id="CHEBI:63224"/>
        <dbReference type="ChEBI" id="CHEBI:77896"/>
        <dbReference type="EC" id="3.6.1.55"/>
    </reaction>
</comment>
<evidence type="ECO:0000256" key="3">
    <source>
        <dbReference type="ARBA" id="ARBA00022457"/>
    </source>
</evidence>
<dbReference type="Pfam" id="PF14815">
    <property type="entry name" value="NUDIX_4"/>
    <property type="match status" value="1"/>
</dbReference>
<dbReference type="GO" id="GO:0035539">
    <property type="term" value="F:8-oxo-7,8-dihydrodeoxyguanosine triphosphate pyrophosphatase activity"/>
    <property type="evidence" value="ECO:0007669"/>
    <property type="project" value="UniProtKB-EC"/>
</dbReference>
<keyword evidence="4" id="KW-0235">DNA replication</keyword>
<dbReference type="GO" id="GO:0008413">
    <property type="term" value="F:8-oxo-7,8-dihydroguanosine triphosphate pyrophosphatase activity"/>
    <property type="evidence" value="ECO:0007669"/>
    <property type="project" value="TreeGrafter"/>
</dbReference>
<dbReference type="CDD" id="cd03425">
    <property type="entry name" value="NUDIX_MutT_NudA_like"/>
    <property type="match status" value="1"/>
</dbReference>
<evidence type="ECO:0000256" key="4">
    <source>
        <dbReference type="ARBA" id="ARBA00022705"/>
    </source>
</evidence>
<dbReference type="Gene3D" id="3.90.79.10">
    <property type="entry name" value="Nucleoside Triphosphate Pyrophosphohydrolase"/>
    <property type="match status" value="1"/>
</dbReference>
<feature type="domain" description="Nudix hydrolase" evidence="12">
    <location>
        <begin position="4"/>
        <end position="131"/>
    </location>
</feature>
<protein>
    <recommendedName>
        <fullName evidence="11">8-oxo-dGTP diphosphatase</fullName>
        <ecNumber evidence="11">3.6.1.55</ecNumber>
    </recommendedName>
</protein>
<dbReference type="InterPro" id="IPR029119">
    <property type="entry name" value="MutY_C"/>
</dbReference>
<evidence type="ECO:0000256" key="6">
    <source>
        <dbReference type="ARBA" id="ARBA00022763"/>
    </source>
</evidence>
<evidence type="ECO:0000256" key="11">
    <source>
        <dbReference type="ARBA" id="ARBA00038905"/>
    </source>
</evidence>
<dbReference type="PANTHER" id="PTHR47707:SF1">
    <property type="entry name" value="NUDIX HYDROLASE FAMILY PROTEIN"/>
    <property type="match status" value="1"/>
</dbReference>
<dbReference type="SUPFAM" id="SSF55811">
    <property type="entry name" value="Nudix"/>
    <property type="match status" value="1"/>
</dbReference>
<dbReference type="GO" id="GO:0006281">
    <property type="term" value="P:DNA repair"/>
    <property type="evidence" value="ECO:0007669"/>
    <property type="project" value="UniProtKB-KW"/>
</dbReference>
<evidence type="ECO:0000313" key="14">
    <source>
        <dbReference type="Proteomes" id="UP001199424"/>
    </source>
</evidence>
<keyword evidence="5" id="KW-0479">Metal-binding</keyword>
<evidence type="ECO:0000313" key="13">
    <source>
        <dbReference type="EMBL" id="MCC2136389.1"/>
    </source>
</evidence>
<gene>
    <name evidence="13" type="ORF">LKD31_05105</name>
</gene>
<dbReference type="GO" id="GO:0044716">
    <property type="term" value="F:8-oxo-GDP phosphatase activity"/>
    <property type="evidence" value="ECO:0007669"/>
    <property type="project" value="TreeGrafter"/>
</dbReference>
<evidence type="ECO:0000256" key="9">
    <source>
        <dbReference type="ARBA" id="ARBA00023204"/>
    </source>
</evidence>
<proteinExistence type="inferred from homology"/>
<evidence type="ECO:0000256" key="5">
    <source>
        <dbReference type="ARBA" id="ARBA00022723"/>
    </source>
</evidence>
<evidence type="ECO:0000256" key="2">
    <source>
        <dbReference type="ARBA" id="ARBA00005582"/>
    </source>
</evidence>
<dbReference type="Proteomes" id="UP001199424">
    <property type="component" value="Unassembled WGS sequence"/>
</dbReference>
<keyword evidence="6" id="KW-0227">DNA damage</keyword>
<name>A0AAE3ALB2_9FIRM</name>
<dbReference type="PRINTS" id="PR00502">
    <property type="entry name" value="NUDIXFAMILY"/>
</dbReference>
<organism evidence="13 14">
    <name type="scientific">Hominenteromicrobium mulieris</name>
    <dbReference type="NCBI Taxonomy" id="2885357"/>
    <lineage>
        <taxon>Bacteria</taxon>
        <taxon>Bacillati</taxon>
        <taxon>Bacillota</taxon>
        <taxon>Clostridia</taxon>
        <taxon>Eubacteriales</taxon>
        <taxon>Oscillospiraceae</taxon>
        <taxon>Hominenteromicrobium</taxon>
    </lineage>
</organism>
<evidence type="ECO:0000256" key="10">
    <source>
        <dbReference type="ARBA" id="ARBA00035861"/>
    </source>
</evidence>
<evidence type="ECO:0000256" key="7">
    <source>
        <dbReference type="ARBA" id="ARBA00022801"/>
    </source>
</evidence>
<dbReference type="InterPro" id="IPR015797">
    <property type="entry name" value="NUDIX_hydrolase-like_dom_sf"/>
</dbReference>
<keyword evidence="9" id="KW-0234">DNA repair</keyword>
<accession>A0AAE3ALB2</accession>
<dbReference type="RefSeq" id="WP_308448891.1">
    <property type="nucleotide sequence ID" value="NZ_JAJEQC010000004.1"/>
</dbReference>
<keyword evidence="7" id="KW-0378">Hydrolase</keyword>
<keyword evidence="3" id="KW-0515">Mutator protein</keyword>
<evidence type="ECO:0000256" key="1">
    <source>
        <dbReference type="ARBA" id="ARBA00001946"/>
    </source>
</evidence>
<dbReference type="AlphaFoldDB" id="A0AAE3ALB2"/>
<dbReference type="GO" id="GO:0046872">
    <property type="term" value="F:metal ion binding"/>
    <property type="evidence" value="ECO:0007669"/>
    <property type="project" value="UniProtKB-KW"/>
</dbReference>
<dbReference type="InterPro" id="IPR000086">
    <property type="entry name" value="NUDIX_hydrolase_dom"/>
</dbReference>
<comment type="caution">
    <text evidence="13">The sequence shown here is derived from an EMBL/GenBank/DDBJ whole genome shotgun (WGS) entry which is preliminary data.</text>
</comment>
<dbReference type="InterPro" id="IPR020476">
    <property type="entry name" value="Nudix_hydrolase"/>
</dbReference>
<keyword evidence="14" id="KW-1185">Reference proteome</keyword>
<reference evidence="13" key="1">
    <citation type="submission" date="2021-10" db="EMBL/GenBank/DDBJ databases">
        <title>Anaerobic single-cell dispensing facilitates the cultivation of human gut bacteria.</title>
        <authorList>
            <person name="Afrizal A."/>
        </authorList>
    </citation>
    <scope>NUCLEOTIDE SEQUENCE</scope>
    <source>
        <strain evidence="13">CLA-AA-H250</strain>
    </source>
</reference>
<dbReference type="EMBL" id="JAJEQC010000004">
    <property type="protein sequence ID" value="MCC2136389.1"/>
    <property type="molecule type" value="Genomic_DNA"/>
</dbReference>
<dbReference type="EC" id="3.6.1.55" evidence="11"/>
<dbReference type="GO" id="GO:0044715">
    <property type="term" value="F:8-oxo-dGDP phosphatase activity"/>
    <property type="evidence" value="ECO:0007669"/>
    <property type="project" value="TreeGrafter"/>
</dbReference>
<keyword evidence="8" id="KW-0460">Magnesium</keyword>
<dbReference type="InterPro" id="IPR047127">
    <property type="entry name" value="MutT-like"/>
</dbReference>
<evidence type="ECO:0000259" key="12">
    <source>
        <dbReference type="PROSITE" id="PS51462"/>
    </source>
</evidence>